<dbReference type="InterPro" id="IPR015421">
    <property type="entry name" value="PyrdxlP-dep_Trfase_major"/>
</dbReference>
<name>A0A1H3MEV1_9FIRM</name>
<keyword evidence="2" id="KW-0663">Pyridoxal phosphate</keyword>
<accession>A0A1H3MEV1</accession>
<reference evidence="4 5" key="1">
    <citation type="submission" date="2016-10" db="EMBL/GenBank/DDBJ databases">
        <authorList>
            <person name="de Groot N.N."/>
        </authorList>
    </citation>
    <scope>NUCLEOTIDE SEQUENCE [LARGE SCALE GENOMIC DNA]</scope>
    <source>
        <strain evidence="4 5">DSM 14045</strain>
    </source>
</reference>
<dbReference type="Gene3D" id="3.40.640.10">
    <property type="entry name" value="Type I PLP-dependent aspartate aminotransferase-like (Major domain)"/>
    <property type="match status" value="1"/>
</dbReference>
<organism evidence="4 5">
    <name type="scientific">Lachnobacterium bovis DSM 14045</name>
    <dbReference type="NCBI Taxonomy" id="1122142"/>
    <lineage>
        <taxon>Bacteria</taxon>
        <taxon>Bacillati</taxon>
        <taxon>Bacillota</taxon>
        <taxon>Clostridia</taxon>
        <taxon>Lachnospirales</taxon>
        <taxon>Lachnospiraceae</taxon>
        <taxon>Lachnobacterium</taxon>
    </lineage>
</organism>
<keyword evidence="4" id="KW-0808">Transferase</keyword>
<dbReference type="OrthoDB" id="9813612at2"/>
<dbReference type="InterPro" id="IPR015422">
    <property type="entry name" value="PyrdxlP-dep_Trfase_small"/>
</dbReference>
<dbReference type="RefSeq" id="WP_074719015.1">
    <property type="nucleotide sequence ID" value="NZ_FNPG01000033.1"/>
</dbReference>
<protein>
    <submittedName>
        <fullName evidence="4">Histidinol-phosphate/aromatic aminotransferase or cobyric acid decarboxylase</fullName>
    </submittedName>
</protein>
<dbReference type="Gene3D" id="3.90.1150.10">
    <property type="entry name" value="Aspartate Aminotransferase, domain 1"/>
    <property type="match status" value="1"/>
</dbReference>
<evidence type="ECO:0000313" key="4">
    <source>
        <dbReference type="EMBL" id="SDY74709.1"/>
    </source>
</evidence>
<feature type="domain" description="Aminotransferase class I/classII large" evidence="3">
    <location>
        <begin position="16"/>
        <end position="347"/>
    </location>
</feature>
<gene>
    <name evidence="4" type="ORF">SAMN02910414_02284</name>
</gene>
<evidence type="ECO:0000256" key="1">
    <source>
        <dbReference type="ARBA" id="ARBA00001933"/>
    </source>
</evidence>
<keyword evidence="5" id="KW-1185">Reference proteome</keyword>
<proteinExistence type="predicted"/>
<dbReference type="InterPro" id="IPR015424">
    <property type="entry name" value="PyrdxlP-dep_Trfase"/>
</dbReference>
<dbReference type="GO" id="GO:0008483">
    <property type="term" value="F:transaminase activity"/>
    <property type="evidence" value="ECO:0007669"/>
    <property type="project" value="UniProtKB-KW"/>
</dbReference>
<sequence length="351" mass="40807">MIHGGDIYRNIVEYDFSVNTNFLSLPKEISNAIVSAIPKISEYPDIECEKLRRNLSMKYNVSYERVLCGNGASDIFMALVHGLKPKKAMLLVPSFYGYEHCLNAINCEIERVNLERKTLFSVNDKVLDRLEKSDSDLFFLTNPNNPTGQSVPIPFLKKVIAICKRKNIVLVLDECFSYFLKNEEEYNSFLEKENFRGLIRIRAYTKIFAIPGIRLGYAIFYSDDFVAKVRRQFSEWNVSTFAQDVGIAAFNQEKYLIETKIEIEKNREYLIKNLLMVKNELERIKDLVVFPSEANFILVYTRFDLYNFLLNKRILIRNCNNFSGLGNNYYRIAVKSKEDINVLIKALMSEV</sequence>
<keyword evidence="4" id="KW-0032">Aminotransferase</keyword>
<dbReference type="Pfam" id="PF00155">
    <property type="entry name" value="Aminotran_1_2"/>
    <property type="match status" value="1"/>
</dbReference>
<dbReference type="EMBL" id="FNPG01000033">
    <property type="protein sequence ID" value="SDY74709.1"/>
    <property type="molecule type" value="Genomic_DNA"/>
</dbReference>
<dbReference type="InterPro" id="IPR004839">
    <property type="entry name" value="Aminotransferase_I/II_large"/>
</dbReference>
<dbReference type="STRING" id="1122142.SAMN02910414_02284"/>
<evidence type="ECO:0000256" key="2">
    <source>
        <dbReference type="ARBA" id="ARBA00022898"/>
    </source>
</evidence>
<evidence type="ECO:0000259" key="3">
    <source>
        <dbReference type="Pfam" id="PF00155"/>
    </source>
</evidence>
<dbReference type="GO" id="GO:0030170">
    <property type="term" value="F:pyridoxal phosphate binding"/>
    <property type="evidence" value="ECO:0007669"/>
    <property type="project" value="InterPro"/>
</dbReference>
<comment type="cofactor">
    <cofactor evidence="1">
        <name>pyridoxal 5'-phosphate</name>
        <dbReference type="ChEBI" id="CHEBI:597326"/>
    </cofactor>
</comment>
<dbReference type="Proteomes" id="UP000183918">
    <property type="component" value="Unassembled WGS sequence"/>
</dbReference>
<dbReference type="CDD" id="cd00609">
    <property type="entry name" value="AAT_like"/>
    <property type="match status" value="1"/>
</dbReference>
<dbReference type="AlphaFoldDB" id="A0A1H3MEV1"/>
<dbReference type="PANTHER" id="PTHR42885">
    <property type="entry name" value="HISTIDINOL-PHOSPHATE AMINOTRANSFERASE-RELATED"/>
    <property type="match status" value="1"/>
</dbReference>
<evidence type="ECO:0000313" key="5">
    <source>
        <dbReference type="Proteomes" id="UP000183918"/>
    </source>
</evidence>
<dbReference type="PANTHER" id="PTHR42885:SF1">
    <property type="entry name" value="THREONINE-PHOSPHATE DECARBOXYLASE"/>
    <property type="match status" value="1"/>
</dbReference>
<dbReference type="SUPFAM" id="SSF53383">
    <property type="entry name" value="PLP-dependent transferases"/>
    <property type="match status" value="1"/>
</dbReference>